<keyword evidence="4" id="KW-0460">Magnesium</keyword>
<dbReference type="SUPFAM" id="SSF88713">
    <property type="entry name" value="Glycoside hydrolase/deacetylase"/>
    <property type="match status" value="1"/>
</dbReference>
<comment type="caution">
    <text evidence="6">The sequence shown here is derived from an EMBL/GenBank/DDBJ whole genome shotgun (WGS) entry which is preliminary data.</text>
</comment>
<name>A0A2V2YRR2_9BACL</name>
<accession>A0A2V2YRR2</accession>
<keyword evidence="3" id="KW-0378">Hydrolase</keyword>
<evidence type="ECO:0000256" key="4">
    <source>
        <dbReference type="ARBA" id="ARBA00022842"/>
    </source>
</evidence>
<dbReference type="PANTHER" id="PTHR31609">
    <property type="entry name" value="YDJC DEACETYLASE FAMILY MEMBER"/>
    <property type="match status" value="1"/>
</dbReference>
<reference evidence="6 7" key="1">
    <citation type="submission" date="2018-05" db="EMBL/GenBank/DDBJ databases">
        <title>Genomic Encyclopedia of Type Strains, Phase III (KMG-III): the genomes of soil and plant-associated and newly described type strains.</title>
        <authorList>
            <person name="Whitman W."/>
        </authorList>
    </citation>
    <scope>NUCLEOTIDE SEQUENCE [LARGE SCALE GENOMIC DNA]</scope>
    <source>
        <strain evidence="6 7">CECT 5696</strain>
    </source>
</reference>
<evidence type="ECO:0000256" key="5">
    <source>
        <dbReference type="ARBA" id="ARBA00023277"/>
    </source>
</evidence>
<protein>
    <recommendedName>
        <fullName evidence="8">Glycoside hydrolase/deacetylase ChbG (UPF0249 family)</fullName>
    </recommendedName>
</protein>
<dbReference type="AlphaFoldDB" id="A0A2V2YRR2"/>
<dbReference type="Proteomes" id="UP000246635">
    <property type="component" value="Unassembled WGS sequence"/>
</dbReference>
<dbReference type="Gene3D" id="3.20.20.370">
    <property type="entry name" value="Glycoside hydrolase/deacetylase"/>
    <property type="match status" value="1"/>
</dbReference>
<keyword evidence="2" id="KW-0479">Metal-binding</keyword>
<evidence type="ECO:0000313" key="6">
    <source>
        <dbReference type="EMBL" id="PWW00733.1"/>
    </source>
</evidence>
<dbReference type="GO" id="GO:0005975">
    <property type="term" value="P:carbohydrate metabolic process"/>
    <property type="evidence" value="ECO:0007669"/>
    <property type="project" value="InterPro"/>
</dbReference>
<gene>
    <name evidence="6" type="ORF">DFQ01_11286</name>
</gene>
<dbReference type="Pfam" id="PF04794">
    <property type="entry name" value="YdjC"/>
    <property type="match status" value="1"/>
</dbReference>
<dbReference type="PANTHER" id="PTHR31609:SF1">
    <property type="entry name" value="CARBOHYDRATE DEACETYLASE"/>
    <property type="match status" value="1"/>
</dbReference>
<sequence length="302" mass="33889">MSTARSLGYSDQDRLVILNADDFGLCHSANETIMKLLEDGAVSSATIMLPCGWAREAALWSARHPELDIGVHWTMTSEWDAYKWGPVCRTASTDSLVTDEGYFPKDAKSFERQADPAQVKAELIAQVEMSLKLGMKPTHADNHMGSLYGLATGRDFLTPVFEVCAAYGLPFRLPRHLLTETGQLAPPELASIAKQRAEEAESYGVVVLDYLLGLPFAVQPEETYESYRDQFIYMLINLKPGVSEIVLHPMEPSNELDAFHTQSVKRGWELQLLHDPLVLQTIEEQKLIRIGWRELQQLQLAL</sequence>
<dbReference type="CDD" id="cd10802">
    <property type="entry name" value="YdjC_TTHB029_like"/>
    <property type="match status" value="1"/>
</dbReference>
<organism evidence="6 7">
    <name type="scientific">Paenibacillus cellulosilyticus</name>
    <dbReference type="NCBI Taxonomy" id="375489"/>
    <lineage>
        <taxon>Bacteria</taxon>
        <taxon>Bacillati</taxon>
        <taxon>Bacillota</taxon>
        <taxon>Bacilli</taxon>
        <taxon>Bacillales</taxon>
        <taxon>Paenibacillaceae</taxon>
        <taxon>Paenibacillus</taxon>
    </lineage>
</organism>
<dbReference type="InterPro" id="IPR006879">
    <property type="entry name" value="YdjC-like"/>
</dbReference>
<dbReference type="EMBL" id="QGTQ01000012">
    <property type="protein sequence ID" value="PWW00733.1"/>
    <property type="molecule type" value="Genomic_DNA"/>
</dbReference>
<dbReference type="OrthoDB" id="9774177at2"/>
<evidence type="ECO:0000256" key="2">
    <source>
        <dbReference type="ARBA" id="ARBA00022723"/>
    </source>
</evidence>
<dbReference type="RefSeq" id="WP_110044952.1">
    <property type="nucleotide sequence ID" value="NZ_CP054612.1"/>
</dbReference>
<evidence type="ECO:0000256" key="1">
    <source>
        <dbReference type="ARBA" id="ARBA00001946"/>
    </source>
</evidence>
<evidence type="ECO:0000313" key="7">
    <source>
        <dbReference type="Proteomes" id="UP000246635"/>
    </source>
</evidence>
<keyword evidence="5" id="KW-0119">Carbohydrate metabolism</keyword>
<evidence type="ECO:0000256" key="3">
    <source>
        <dbReference type="ARBA" id="ARBA00022801"/>
    </source>
</evidence>
<evidence type="ECO:0008006" key="8">
    <source>
        <dbReference type="Google" id="ProtNLM"/>
    </source>
</evidence>
<comment type="cofactor">
    <cofactor evidence="1">
        <name>Mg(2+)</name>
        <dbReference type="ChEBI" id="CHEBI:18420"/>
    </cofactor>
</comment>
<dbReference type="InterPro" id="IPR011330">
    <property type="entry name" value="Glyco_hydro/deAcase_b/a-brl"/>
</dbReference>
<proteinExistence type="predicted"/>
<dbReference type="GO" id="GO:0019213">
    <property type="term" value="F:deacetylase activity"/>
    <property type="evidence" value="ECO:0007669"/>
    <property type="project" value="TreeGrafter"/>
</dbReference>
<dbReference type="GO" id="GO:0016787">
    <property type="term" value="F:hydrolase activity"/>
    <property type="evidence" value="ECO:0007669"/>
    <property type="project" value="UniProtKB-KW"/>
</dbReference>
<keyword evidence="7" id="KW-1185">Reference proteome</keyword>
<dbReference type="GO" id="GO:0046872">
    <property type="term" value="F:metal ion binding"/>
    <property type="evidence" value="ECO:0007669"/>
    <property type="project" value="UniProtKB-KW"/>
</dbReference>